<dbReference type="PANTHER" id="PTHR37984">
    <property type="entry name" value="PROTEIN CBG26694"/>
    <property type="match status" value="1"/>
</dbReference>
<feature type="region of interest" description="Disordered" evidence="1">
    <location>
        <begin position="155"/>
        <end position="174"/>
    </location>
</feature>
<dbReference type="PANTHER" id="PTHR37984:SF9">
    <property type="entry name" value="INTEGRASE CATALYTIC DOMAIN-CONTAINING PROTEIN"/>
    <property type="match status" value="1"/>
</dbReference>
<dbReference type="GO" id="GO:0008270">
    <property type="term" value="F:zinc ion binding"/>
    <property type="evidence" value="ECO:0007669"/>
    <property type="project" value="InterPro"/>
</dbReference>
<keyword evidence="4" id="KW-1185">Reference proteome</keyword>
<dbReference type="SMART" id="SM00343">
    <property type="entry name" value="ZnF_C2HC"/>
    <property type="match status" value="2"/>
</dbReference>
<accession>A0A0L7LMY1</accession>
<dbReference type="GO" id="GO:0003676">
    <property type="term" value="F:nucleic acid binding"/>
    <property type="evidence" value="ECO:0007669"/>
    <property type="project" value="InterPro"/>
</dbReference>
<proteinExistence type="predicted"/>
<organism evidence="3 4">
    <name type="scientific">Operophtera brumata</name>
    <name type="common">Winter moth</name>
    <name type="synonym">Phalaena brumata</name>
    <dbReference type="NCBI Taxonomy" id="104452"/>
    <lineage>
        <taxon>Eukaryota</taxon>
        <taxon>Metazoa</taxon>
        <taxon>Ecdysozoa</taxon>
        <taxon>Arthropoda</taxon>
        <taxon>Hexapoda</taxon>
        <taxon>Insecta</taxon>
        <taxon>Pterygota</taxon>
        <taxon>Neoptera</taxon>
        <taxon>Endopterygota</taxon>
        <taxon>Lepidoptera</taxon>
        <taxon>Glossata</taxon>
        <taxon>Ditrysia</taxon>
        <taxon>Geometroidea</taxon>
        <taxon>Geometridae</taxon>
        <taxon>Larentiinae</taxon>
        <taxon>Operophtera</taxon>
    </lineage>
</organism>
<sequence>MGIGKITEFNVRSGNWNSYVERVEMYFKVNSIKEELWLPTLIAAMASGSASADVLHAGVAWRGRGAPARGGARPPSRSRDKHSYGGGGNNAVSCHVCGASDHRSDDCRYKRFICGKCRQRGHLRRVCPLRSGARERRATDDLVAHVQAGGGSREVDLASGSMLSGDDESPHSDDEWGAEEDLHQLCLNGYKPVRLPLCIDGTKIPMEIDTGSLVSCISKMTYDKYFSNRPLEGSNLVFKFYNGAKIRPVGVFRPAVSYGSESKLLELFVIEGGTTSLLGRQWISELKIRMPKMYSNIVCNEKI</sequence>
<comment type="caution">
    <text evidence="3">The sequence shown here is derived from an EMBL/GenBank/DDBJ whole genome shotgun (WGS) entry which is preliminary data.</text>
</comment>
<dbReference type="InterPro" id="IPR050951">
    <property type="entry name" value="Retrovirus_Pol_polyprotein"/>
</dbReference>
<evidence type="ECO:0000313" key="3">
    <source>
        <dbReference type="EMBL" id="KOB76694.1"/>
    </source>
</evidence>
<feature type="domain" description="CCHC-type" evidence="2">
    <location>
        <begin position="93"/>
        <end position="109"/>
    </location>
</feature>
<evidence type="ECO:0000313" key="4">
    <source>
        <dbReference type="Proteomes" id="UP000037510"/>
    </source>
</evidence>
<dbReference type="EMBL" id="JTDY01000554">
    <property type="protein sequence ID" value="KOB76694.1"/>
    <property type="molecule type" value="Genomic_DNA"/>
</dbReference>
<dbReference type="SUPFAM" id="SSF50630">
    <property type="entry name" value="Acid proteases"/>
    <property type="match status" value="1"/>
</dbReference>
<dbReference type="InterPro" id="IPR021109">
    <property type="entry name" value="Peptidase_aspartic_dom_sf"/>
</dbReference>
<reference evidence="3 4" key="1">
    <citation type="journal article" date="2015" name="Genome Biol. Evol.">
        <title>The genome of winter moth (Operophtera brumata) provides a genomic perspective on sexual dimorphism and phenology.</title>
        <authorList>
            <person name="Derks M.F."/>
            <person name="Smit S."/>
            <person name="Salis L."/>
            <person name="Schijlen E."/>
            <person name="Bossers A."/>
            <person name="Mateman C."/>
            <person name="Pijl A.S."/>
            <person name="de Ridder D."/>
            <person name="Groenen M.A."/>
            <person name="Visser M.E."/>
            <person name="Megens H.J."/>
        </authorList>
    </citation>
    <scope>NUCLEOTIDE SEQUENCE [LARGE SCALE GENOMIC DNA]</scope>
    <source>
        <strain evidence="3">WM2013NL</strain>
        <tissue evidence="3">Head and thorax</tissue>
    </source>
</reference>
<name>A0A0L7LMY1_OPEBR</name>
<dbReference type="InterPro" id="IPR036875">
    <property type="entry name" value="Znf_CCHC_sf"/>
</dbReference>
<evidence type="ECO:0000259" key="2">
    <source>
        <dbReference type="SMART" id="SM00343"/>
    </source>
</evidence>
<dbReference type="Proteomes" id="UP000037510">
    <property type="component" value="Unassembled WGS sequence"/>
</dbReference>
<feature type="region of interest" description="Disordered" evidence="1">
    <location>
        <begin position="64"/>
        <end position="85"/>
    </location>
</feature>
<feature type="compositionally biased region" description="Low complexity" evidence="1">
    <location>
        <begin position="64"/>
        <end position="75"/>
    </location>
</feature>
<protein>
    <recommendedName>
        <fullName evidence="2">CCHC-type domain-containing protein</fullName>
    </recommendedName>
</protein>
<dbReference type="InterPro" id="IPR001878">
    <property type="entry name" value="Znf_CCHC"/>
</dbReference>
<dbReference type="STRING" id="104452.A0A0L7LMY1"/>
<feature type="domain" description="CCHC-type" evidence="2">
    <location>
        <begin position="113"/>
        <end position="129"/>
    </location>
</feature>
<dbReference type="AlphaFoldDB" id="A0A0L7LMY1"/>
<evidence type="ECO:0000256" key="1">
    <source>
        <dbReference type="SAM" id="MobiDB-lite"/>
    </source>
</evidence>
<gene>
    <name evidence="3" type="ORF">OBRU01_05246</name>
</gene>
<dbReference type="SUPFAM" id="SSF57756">
    <property type="entry name" value="Retrovirus zinc finger-like domains"/>
    <property type="match status" value="1"/>
</dbReference>
<dbReference type="Gene3D" id="4.10.60.10">
    <property type="entry name" value="Zinc finger, CCHC-type"/>
    <property type="match status" value="1"/>
</dbReference>